<dbReference type="AlphaFoldDB" id="A0A2P7EFA5"/>
<protein>
    <submittedName>
        <fullName evidence="1">Uncharacterized protein</fullName>
    </submittedName>
</protein>
<name>A0A2P7EFA5_9SYNE</name>
<evidence type="ECO:0000313" key="2">
    <source>
        <dbReference type="Proteomes" id="UP000240206"/>
    </source>
</evidence>
<dbReference type="EMBL" id="PXVC01000017">
    <property type="protein sequence ID" value="PSI01874.1"/>
    <property type="molecule type" value="Genomic_DNA"/>
</dbReference>
<dbReference type="Proteomes" id="UP000240206">
    <property type="component" value="Unassembled WGS sequence"/>
</dbReference>
<comment type="caution">
    <text evidence="1">The sequence shown here is derived from an EMBL/GenBank/DDBJ whole genome shotgun (WGS) entry which is preliminary data.</text>
</comment>
<organism evidence="1 2">
    <name type="scientific">Synechococcus lacustris str. Tous</name>
    <dbReference type="NCBI Taxonomy" id="1910958"/>
    <lineage>
        <taxon>Bacteria</taxon>
        <taxon>Bacillati</taxon>
        <taxon>Cyanobacteriota</taxon>
        <taxon>Cyanophyceae</taxon>
        <taxon>Synechococcales</taxon>
        <taxon>Synechococcaceae</taxon>
        <taxon>Synechococcus</taxon>
    </lineage>
</organism>
<reference evidence="2" key="1">
    <citation type="submission" date="2018-03" db="EMBL/GenBank/DDBJ databases">
        <title>Ecological and genomic features of two cosmopolitan and abundant freshwater picocyanobacteria.</title>
        <authorList>
            <person name="Cabello-Yeves P.J."/>
            <person name="Picazo A."/>
            <person name="Camacho A."/>
            <person name="Callieri C."/>
            <person name="Rosselli R."/>
            <person name="Roda-Garcia J."/>
            <person name="Coutinho F.H."/>
            <person name="Rodriguez-Valera F."/>
        </authorList>
    </citation>
    <scope>NUCLEOTIDE SEQUENCE [LARGE SCALE GENOMIC DNA]</scope>
    <source>
        <strain evidence="2">Tous</strain>
    </source>
</reference>
<dbReference type="RefSeq" id="WP_106499674.1">
    <property type="nucleotide sequence ID" value="NZ_PXVC01000017.1"/>
</dbReference>
<sequence length="74" mass="8120">MAGRSSCRSCKHCQPAGGLSWCALRQVPLHPELTADLSCHHWTAKAPELPLLHPTHRVGVIPNDSHQLPLVEIN</sequence>
<dbReference type="STRING" id="1910958.BTM30_06725"/>
<gene>
    <name evidence="1" type="ORF">C7K08_05660</name>
</gene>
<proteinExistence type="predicted"/>
<accession>A0A2P7EFA5</accession>
<keyword evidence="2" id="KW-1185">Reference proteome</keyword>
<evidence type="ECO:0000313" key="1">
    <source>
        <dbReference type="EMBL" id="PSI01874.1"/>
    </source>
</evidence>